<gene>
    <name evidence="1" type="ORF">Mucpa_5291</name>
</gene>
<evidence type="ECO:0008006" key="3">
    <source>
        <dbReference type="Google" id="ProtNLM"/>
    </source>
</evidence>
<evidence type="ECO:0000313" key="2">
    <source>
        <dbReference type="Proteomes" id="UP000002774"/>
    </source>
</evidence>
<keyword evidence="2" id="KW-1185">Reference proteome</keyword>
<dbReference type="Proteomes" id="UP000002774">
    <property type="component" value="Chromosome"/>
</dbReference>
<dbReference type="HOGENOM" id="CLU_3101031_0_0_10"/>
<accession>H1Y5L4</accession>
<evidence type="ECO:0000313" key="1">
    <source>
        <dbReference type="EMBL" id="EHQ29366.1"/>
    </source>
</evidence>
<dbReference type="Pfam" id="PF11848">
    <property type="entry name" value="DUF3368"/>
    <property type="match status" value="1"/>
</dbReference>
<sequence>MSLNKTTESTVVITDTSCLIILEKIALLPVLHQLFDVVLTTPEIAAEYGSPLPEWIVTISVKDKSLQQKLASMVDKGEASAIALAHEIENKYLITDDLEARKLSIRLGLSIIGTLGVILRAKQEGHIDFVNPFLELMKQTDFRVSDDLHQPILRKANEV</sequence>
<reference evidence="1" key="1">
    <citation type="submission" date="2011-09" db="EMBL/GenBank/DDBJ databases">
        <title>The permanent draft genome of Mucilaginibacter paludis DSM 18603.</title>
        <authorList>
            <consortium name="US DOE Joint Genome Institute (JGI-PGF)"/>
            <person name="Lucas S."/>
            <person name="Han J."/>
            <person name="Lapidus A."/>
            <person name="Bruce D."/>
            <person name="Goodwin L."/>
            <person name="Pitluck S."/>
            <person name="Peters L."/>
            <person name="Kyrpides N."/>
            <person name="Mavromatis K."/>
            <person name="Ivanova N."/>
            <person name="Mikhailova N."/>
            <person name="Held B."/>
            <person name="Detter J.C."/>
            <person name="Tapia R."/>
            <person name="Han C."/>
            <person name="Land M."/>
            <person name="Hauser L."/>
            <person name="Markowitz V."/>
            <person name="Cheng J.-F."/>
            <person name="Hugenholtz P."/>
            <person name="Woyke T."/>
            <person name="Wu D."/>
            <person name="Tindall B."/>
            <person name="Brambilla E."/>
            <person name="Klenk H.-P."/>
            <person name="Eisen J.A."/>
        </authorList>
    </citation>
    <scope>NUCLEOTIDE SEQUENCE [LARGE SCALE GENOMIC DNA]</scope>
    <source>
        <strain evidence="1">DSM 18603</strain>
    </source>
</reference>
<dbReference type="AlphaFoldDB" id="H1Y5L4"/>
<name>H1Y5L4_9SPHI</name>
<dbReference type="InterPro" id="IPR021799">
    <property type="entry name" value="PIN-like_prokaryotic"/>
</dbReference>
<dbReference type="EMBL" id="CM001403">
    <property type="protein sequence ID" value="EHQ29366.1"/>
    <property type="molecule type" value="Genomic_DNA"/>
</dbReference>
<dbReference type="PANTHER" id="PTHR39550:SF1">
    <property type="entry name" value="SLL0658 PROTEIN"/>
    <property type="match status" value="1"/>
</dbReference>
<protein>
    <recommendedName>
        <fullName evidence="3">Nucleic acid-binding protein</fullName>
    </recommendedName>
</protein>
<dbReference type="STRING" id="714943.Mucpa_5291"/>
<dbReference type="PANTHER" id="PTHR39550">
    <property type="entry name" value="SLL0658 PROTEIN"/>
    <property type="match status" value="1"/>
</dbReference>
<dbReference type="eggNOG" id="COG2405">
    <property type="taxonomic scope" value="Bacteria"/>
</dbReference>
<organism evidence="1 2">
    <name type="scientific">Mucilaginibacter paludis DSM 18603</name>
    <dbReference type="NCBI Taxonomy" id="714943"/>
    <lineage>
        <taxon>Bacteria</taxon>
        <taxon>Pseudomonadati</taxon>
        <taxon>Bacteroidota</taxon>
        <taxon>Sphingobacteriia</taxon>
        <taxon>Sphingobacteriales</taxon>
        <taxon>Sphingobacteriaceae</taxon>
        <taxon>Mucilaginibacter</taxon>
    </lineage>
</organism>
<proteinExistence type="predicted"/>